<gene>
    <name evidence="1" type="ORF">BZZ03_00635</name>
</gene>
<proteinExistence type="predicted"/>
<evidence type="ECO:0000313" key="2">
    <source>
        <dbReference type="Proteomes" id="UP000194606"/>
    </source>
</evidence>
<reference evidence="1 2" key="1">
    <citation type="submission" date="2017-02" db="EMBL/GenBank/DDBJ databases">
        <authorList>
            <person name="Peterson S.W."/>
        </authorList>
    </citation>
    <scope>NUCLEOTIDE SEQUENCE [LARGE SCALE GENOMIC DNA]</scope>
    <source>
        <strain evidence="1">159469</strain>
    </source>
</reference>
<name>A0A252CF89_9LACT</name>
<accession>A0A252CF89</accession>
<dbReference type="EMBL" id="MUIZ01000001">
    <property type="protein sequence ID" value="OUK05257.1"/>
    <property type="molecule type" value="Genomic_DNA"/>
</dbReference>
<organism evidence="1 2">
    <name type="scientific">Lactococcus petauri</name>
    <dbReference type="NCBI Taxonomy" id="1940789"/>
    <lineage>
        <taxon>Bacteria</taxon>
        <taxon>Bacillati</taxon>
        <taxon>Bacillota</taxon>
        <taxon>Bacilli</taxon>
        <taxon>Lactobacillales</taxon>
        <taxon>Streptococcaceae</taxon>
        <taxon>Lactococcus</taxon>
    </lineage>
</organism>
<comment type="caution">
    <text evidence="1">The sequence shown here is derived from an EMBL/GenBank/DDBJ whole genome shotgun (WGS) entry which is preliminary data.</text>
</comment>
<dbReference type="AlphaFoldDB" id="A0A252CF89"/>
<dbReference type="RefSeq" id="WP_086582040.1">
    <property type="nucleotide sequence ID" value="NZ_MUIZ01000001.1"/>
</dbReference>
<dbReference type="Proteomes" id="UP000194606">
    <property type="component" value="Unassembled WGS sequence"/>
</dbReference>
<sequence>MENHIQQKLDNLVSEHPGISIAEVAHQMRCKETHILLLINKYNLYRVSGYYSLVIEGLKNVIKRHPEYGYKYLSYKTGMGQKQIQRYLKNENLPLPSNTRRVKWVMKKFPDYSLSQYASYLNLSKSQVFRIIKESELYDEVSIKNLLINYRELQDDYKDREHKVMKATVLGKNAKVICITDNEIIEAKRVFYNRPELKTVENVPHFQRKKYKSKNNLNDFNTYL</sequence>
<protein>
    <submittedName>
        <fullName evidence="1">Uncharacterized protein</fullName>
    </submittedName>
</protein>
<evidence type="ECO:0000313" key="1">
    <source>
        <dbReference type="EMBL" id="OUK05257.1"/>
    </source>
</evidence>